<evidence type="ECO:0000256" key="3">
    <source>
        <dbReference type="ARBA" id="ARBA00022833"/>
    </source>
</evidence>
<evidence type="ECO:0000313" key="7">
    <source>
        <dbReference type="EMBL" id="KAJ4827253.1"/>
    </source>
</evidence>
<feature type="domain" description="B box-type" evidence="6">
    <location>
        <begin position="1"/>
        <end position="47"/>
    </location>
</feature>
<evidence type="ECO:0000259" key="6">
    <source>
        <dbReference type="PROSITE" id="PS50119"/>
    </source>
</evidence>
<protein>
    <recommendedName>
        <fullName evidence="6">B box-type domain-containing protein</fullName>
    </recommendedName>
</protein>
<feature type="compositionally biased region" description="Polar residues" evidence="5">
    <location>
        <begin position="381"/>
        <end position="395"/>
    </location>
</feature>
<evidence type="ECO:0000256" key="1">
    <source>
        <dbReference type="ARBA" id="ARBA00022723"/>
    </source>
</evidence>
<dbReference type="PROSITE" id="PS50119">
    <property type="entry name" value="ZF_BBOX"/>
    <property type="match status" value="1"/>
</dbReference>
<reference evidence="7" key="2">
    <citation type="journal article" date="2023" name="Plants (Basel)">
        <title>Annotation of the Turnera subulata (Passifloraceae) Draft Genome Reveals the S-Locus Evolved after the Divergence of Turneroideae from Passifloroideae in a Stepwise Manner.</title>
        <authorList>
            <person name="Henning P.M."/>
            <person name="Roalson E.H."/>
            <person name="Mir W."/>
            <person name="McCubbin A.G."/>
            <person name="Shore J.S."/>
        </authorList>
    </citation>
    <scope>NUCLEOTIDE SEQUENCE</scope>
    <source>
        <strain evidence="7">F60SS</strain>
    </source>
</reference>
<dbReference type="PANTHER" id="PTHR31717">
    <property type="entry name" value="ZINC FINGER PROTEIN CONSTANS-LIKE 10"/>
    <property type="match status" value="1"/>
</dbReference>
<dbReference type="SMART" id="SM00336">
    <property type="entry name" value="BBOX"/>
    <property type="match status" value="2"/>
</dbReference>
<name>A0A9Q0F9A4_9ROSI</name>
<keyword evidence="3" id="KW-0862">Zinc</keyword>
<dbReference type="GO" id="GO:0008270">
    <property type="term" value="F:zinc ion binding"/>
    <property type="evidence" value="ECO:0007669"/>
    <property type="project" value="UniProtKB-KW"/>
</dbReference>
<dbReference type="AlphaFoldDB" id="A0A9Q0F9A4"/>
<sequence>MEKTCEFCSSFRPVVYCKADTAFLCLSCDSKVHSSNALFNRHLRTLLCDACRQRPAYAQCLDHQMLMCRGCDRRLHGASTQHRKRVVSSYLGCPAAKDFAALWGFECGESDENALPDHRFLMSYASAQPGIPECSQQIECSSMTSNVSCPSVVSGTELEVGPIGKQTETSLRGKQQRKNCFIYDQILDLKRLQLTDGNSNSPIIRGEEQTEVSSSITSHNLESNLQESQDLLTDLQQSNCALQGLKMDSLPLPFSQLEHLPFSSAATNVLLGESPWQCKSPAENNQLWSQNMQDLGVCEDILCRDDFSIPDVDITFRNFEELFAGDLDSSGALRNDNYASCSSVEKDIPLDKSNNHNANAWKEASANSLAYLTHGSHRDASNSQESLDSPRTAQPSYSNMSFHFSRLSSESSGSDYIDCGHSSNLLNEAPCNSPDPDGAHSEIRENAMMRYKEKKKARM</sequence>
<organism evidence="7 8">
    <name type="scientific">Turnera subulata</name>
    <dbReference type="NCBI Taxonomy" id="218843"/>
    <lineage>
        <taxon>Eukaryota</taxon>
        <taxon>Viridiplantae</taxon>
        <taxon>Streptophyta</taxon>
        <taxon>Embryophyta</taxon>
        <taxon>Tracheophyta</taxon>
        <taxon>Spermatophyta</taxon>
        <taxon>Magnoliopsida</taxon>
        <taxon>eudicotyledons</taxon>
        <taxon>Gunneridae</taxon>
        <taxon>Pentapetalae</taxon>
        <taxon>rosids</taxon>
        <taxon>fabids</taxon>
        <taxon>Malpighiales</taxon>
        <taxon>Passifloraceae</taxon>
        <taxon>Turnera</taxon>
    </lineage>
</organism>
<reference evidence="7" key="1">
    <citation type="submission" date="2022-02" db="EMBL/GenBank/DDBJ databases">
        <authorList>
            <person name="Henning P.M."/>
            <person name="McCubbin A.G."/>
            <person name="Shore J.S."/>
        </authorList>
    </citation>
    <scope>NUCLEOTIDE SEQUENCE</scope>
    <source>
        <strain evidence="7">F60SS</strain>
        <tissue evidence="7">Leaves</tissue>
    </source>
</reference>
<dbReference type="EMBL" id="JAKUCV010006456">
    <property type="protein sequence ID" value="KAJ4827253.1"/>
    <property type="molecule type" value="Genomic_DNA"/>
</dbReference>
<comment type="caution">
    <text evidence="7">The sequence shown here is derived from an EMBL/GenBank/DDBJ whole genome shotgun (WGS) entry which is preliminary data.</text>
</comment>
<evidence type="ECO:0000256" key="4">
    <source>
        <dbReference type="PROSITE-ProRule" id="PRU00024"/>
    </source>
</evidence>
<keyword evidence="2 4" id="KW-0863">Zinc-finger</keyword>
<keyword evidence="1" id="KW-0479">Metal-binding</keyword>
<gene>
    <name evidence="7" type="ORF">Tsubulata_047283</name>
</gene>
<dbReference type="InterPro" id="IPR000315">
    <property type="entry name" value="Znf_B-box"/>
</dbReference>
<dbReference type="CDD" id="cd19821">
    <property type="entry name" value="Bbox1_BBX-like"/>
    <property type="match status" value="1"/>
</dbReference>
<feature type="region of interest" description="Disordered" evidence="5">
    <location>
        <begin position="376"/>
        <end position="395"/>
    </location>
</feature>
<evidence type="ECO:0000313" key="8">
    <source>
        <dbReference type="Proteomes" id="UP001141552"/>
    </source>
</evidence>
<dbReference type="InterPro" id="IPR049808">
    <property type="entry name" value="CONSTANS-like_Bbox1"/>
</dbReference>
<dbReference type="Proteomes" id="UP001141552">
    <property type="component" value="Unassembled WGS sequence"/>
</dbReference>
<accession>A0A9Q0F9A4</accession>
<keyword evidence="8" id="KW-1185">Reference proteome</keyword>
<dbReference type="OrthoDB" id="1588981at2759"/>
<dbReference type="PANTHER" id="PTHR31717:SF40">
    <property type="entry name" value="ZINC FINGER PROTEIN CONSTANS-LIKE 10"/>
    <property type="match status" value="1"/>
</dbReference>
<evidence type="ECO:0000256" key="5">
    <source>
        <dbReference type="SAM" id="MobiDB-lite"/>
    </source>
</evidence>
<proteinExistence type="predicted"/>
<evidence type="ECO:0000256" key="2">
    <source>
        <dbReference type="ARBA" id="ARBA00022771"/>
    </source>
</evidence>